<evidence type="ECO:0000313" key="2">
    <source>
        <dbReference type="EMBL" id="GMI22223.1"/>
    </source>
</evidence>
<comment type="caution">
    <text evidence="2">The sequence shown here is derived from an EMBL/GenBank/DDBJ whole genome shotgun (WGS) entry which is preliminary data.</text>
</comment>
<feature type="region of interest" description="Disordered" evidence="1">
    <location>
        <begin position="262"/>
        <end position="336"/>
    </location>
</feature>
<evidence type="ECO:0000313" key="3">
    <source>
        <dbReference type="Proteomes" id="UP001165060"/>
    </source>
</evidence>
<feature type="compositionally biased region" description="Pro residues" evidence="1">
    <location>
        <begin position="266"/>
        <end position="284"/>
    </location>
</feature>
<proteinExistence type="predicted"/>
<keyword evidence="3" id="KW-1185">Reference proteome</keyword>
<organism evidence="2 3">
    <name type="scientific">Tetraparma gracilis</name>
    <dbReference type="NCBI Taxonomy" id="2962635"/>
    <lineage>
        <taxon>Eukaryota</taxon>
        <taxon>Sar</taxon>
        <taxon>Stramenopiles</taxon>
        <taxon>Ochrophyta</taxon>
        <taxon>Bolidophyceae</taxon>
        <taxon>Parmales</taxon>
        <taxon>Triparmaceae</taxon>
        <taxon>Tetraparma</taxon>
    </lineage>
</organism>
<sequence>MARGIDQRPAWQNLSEPGASPPTPPPQPPQPPQPSPPSYAPPLSSTMPFRPPPPPRPPPRPPPPKHPEKSKQKTAAKKVRQALAPPARSSAAPSAAPRTCQLCQHSLSLTKLGLCGAVGSLLHCVQCGWHEPPISPVGRSQQAFASASARAVPPARARAPPVLAIPAFVPLGSPRRPAAAARAPPPAAASLPGRLPPLPPQFFYKQSDTVMGPVSSAQLSSWHASGFLPGSTPVTACVNGRPSAWSYVWTLGNVMSPFSAPRFSAPRPPPSPTAALPPPTPAAPAPAVAPTRPSPLIIDLCSSSGSEAEEVATMPPVRKKTAGEEEARRRALQAVR</sequence>
<protein>
    <recommendedName>
        <fullName evidence="4">GYF domain-containing protein</fullName>
    </recommendedName>
</protein>
<feature type="compositionally biased region" description="Low complexity" evidence="1">
    <location>
        <begin position="285"/>
        <end position="295"/>
    </location>
</feature>
<feature type="compositionally biased region" description="Pro residues" evidence="1">
    <location>
        <begin position="19"/>
        <end position="40"/>
    </location>
</feature>
<dbReference type="EMBL" id="BRYB01005252">
    <property type="protein sequence ID" value="GMI22223.1"/>
    <property type="molecule type" value="Genomic_DNA"/>
</dbReference>
<dbReference type="Proteomes" id="UP001165060">
    <property type="component" value="Unassembled WGS sequence"/>
</dbReference>
<name>A0ABQ6M9K3_9STRA</name>
<accession>A0ABQ6M9K3</accession>
<feature type="region of interest" description="Disordered" evidence="1">
    <location>
        <begin position="1"/>
        <end position="95"/>
    </location>
</feature>
<evidence type="ECO:0000256" key="1">
    <source>
        <dbReference type="SAM" id="MobiDB-lite"/>
    </source>
</evidence>
<feature type="compositionally biased region" description="Pro residues" evidence="1">
    <location>
        <begin position="49"/>
        <end position="64"/>
    </location>
</feature>
<reference evidence="2 3" key="1">
    <citation type="journal article" date="2023" name="Commun. Biol.">
        <title>Genome analysis of Parmales, the sister group of diatoms, reveals the evolutionary specialization of diatoms from phago-mixotrophs to photoautotrophs.</title>
        <authorList>
            <person name="Ban H."/>
            <person name="Sato S."/>
            <person name="Yoshikawa S."/>
            <person name="Yamada K."/>
            <person name="Nakamura Y."/>
            <person name="Ichinomiya M."/>
            <person name="Sato N."/>
            <person name="Blanc-Mathieu R."/>
            <person name="Endo H."/>
            <person name="Kuwata A."/>
            <person name="Ogata H."/>
        </authorList>
    </citation>
    <scope>NUCLEOTIDE SEQUENCE [LARGE SCALE GENOMIC DNA]</scope>
</reference>
<gene>
    <name evidence="2" type="ORF">TeGR_g509</name>
</gene>
<evidence type="ECO:0008006" key="4">
    <source>
        <dbReference type="Google" id="ProtNLM"/>
    </source>
</evidence>
<feature type="compositionally biased region" description="Low complexity" evidence="1">
    <location>
        <begin position="84"/>
        <end position="95"/>
    </location>
</feature>